<protein>
    <recommendedName>
        <fullName evidence="1">DUF7511 domain-containing protein</fullName>
    </recommendedName>
</protein>
<reference evidence="3" key="1">
    <citation type="submission" date="2016-10" db="EMBL/GenBank/DDBJ databases">
        <authorList>
            <person name="Varghese N."/>
            <person name="Submissions S."/>
        </authorList>
    </citation>
    <scope>NUCLEOTIDE SEQUENCE [LARGE SCALE GENOMIC DNA]</scope>
    <source>
        <strain evidence="3">CGMCC 1.7738</strain>
    </source>
</reference>
<dbReference type="STRING" id="553466.SAMN04487950_1003"/>
<evidence type="ECO:0000259" key="1">
    <source>
        <dbReference type="Pfam" id="PF24351"/>
    </source>
</evidence>
<evidence type="ECO:0000313" key="3">
    <source>
        <dbReference type="Proteomes" id="UP000199607"/>
    </source>
</evidence>
<name>A0A1I4C9C9_9EURY</name>
<feature type="domain" description="DUF7511" evidence="1">
    <location>
        <begin position="27"/>
        <end position="70"/>
    </location>
</feature>
<accession>A0A1I4C9C9</accession>
<dbReference type="EMBL" id="FOTC01000001">
    <property type="protein sequence ID" value="SFK76937.1"/>
    <property type="molecule type" value="Genomic_DNA"/>
</dbReference>
<dbReference type="PROSITE" id="PS51257">
    <property type="entry name" value="PROKAR_LIPOPROTEIN"/>
    <property type="match status" value="1"/>
</dbReference>
<evidence type="ECO:0000313" key="2">
    <source>
        <dbReference type="EMBL" id="SFK76937.1"/>
    </source>
</evidence>
<gene>
    <name evidence="2" type="ORF">SAMN04487950_1003</name>
</gene>
<sequence length="70" mass="7290">MEIAERDDPFGESGELDEFDAPPVLLASVTACAGGDRQCTIYSSGSGSTHRAAMWVSASGNSFVSLAEMC</sequence>
<dbReference type="AlphaFoldDB" id="A0A1I4C9C9"/>
<organism evidence="2 3">
    <name type="scientific">Halogranum rubrum</name>
    <dbReference type="NCBI Taxonomy" id="553466"/>
    <lineage>
        <taxon>Archaea</taxon>
        <taxon>Methanobacteriati</taxon>
        <taxon>Methanobacteriota</taxon>
        <taxon>Stenosarchaea group</taxon>
        <taxon>Halobacteria</taxon>
        <taxon>Halobacteriales</taxon>
        <taxon>Haloferacaceae</taxon>
    </lineage>
</organism>
<keyword evidence="3" id="KW-1185">Reference proteome</keyword>
<dbReference type="Pfam" id="PF24351">
    <property type="entry name" value="DUF7511"/>
    <property type="match status" value="1"/>
</dbReference>
<proteinExistence type="predicted"/>
<dbReference type="Proteomes" id="UP000199607">
    <property type="component" value="Unassembled WGS sequence"/>
</dbReference>
<dbReference type="InterPro" id="IPR055933">
    <property type="entry name" value="DUF7511"/>
</dbReference>